<protein>
    <submittedName>
        <fullName evidence="2">Uncharacterized protein</fullName>
    </submittedName>
</protein>
<accession>A0AA40CQV8</accession>
<evidence type="ECO:0000313" key="2">
    <source>
        <dbReference type="EMBL" id="KAK0646163.1"/>
    </source>
</evidence>
<name>A0AA40CQV8_9PEZI</name>
<dbReference type="Proteomes" id="UP001174936">
    <property type="component" value="Unassembled WGS sequence"/>
</dbReference>
<evidence type="ECO:0000256" key="1">
    <source>
        <dbReference type="SAM" id="MobiDB-lite"/>
    </source>
</evidence>
<keyword evidence="3" id="KW-1185">Reference proteome</keyword>
<organism evidence="2 3">
    <name type="scientific">Cercophora newfieldiana</name>
    <dbReference type="NCBI Taxonomy" id="92897"/>
    <lineage>
        <taxon>Eukaryota</taxon>
        <taxon>Fungi</taxon>
        <taxon>Dikarya</taxon>
        <taxon>Ascomycota</taxon>
        <taxon>Pezizomycotina</taxon>
        <taxon>Sordariomycetes</taxon>
        <taxon>Sordariomycetidae</taxon>
        <taxon>Sordariales</taxon>
        <taxon>Lasiosphaeriaceae</taxon>
        <taxon>Cercophora</taxon>
    </lineage>
</organism>
<reference evidence="2" key="1">
    <citation type="submission" date="2023-06" db="EMBL/GenBank/DDBJ databases">
        <title>Genome-scale phylogeny and comparative genomics of the fungal order Sordariales.</title>
        <authorList>
            <consortium name="Lawrence Berkeley National Laboratory"/>
            <person name="Hensen N."/>
            <person name="Bonometti L."/>
            <person name="Westerberg I."/>
            <person name="Brannstrom I.O."/>
            <person name="Guillou S."/>
            <person name="Cros-Aarteil S."/>
            <person name="Calhoun S."/>
            <person name="Haridas S."/>
            <person name="Kuo A."/>
            <person name="Mondo S."/>
            <person name="Pangilinan J."/>
            <person name="Riley R."/>
            <person name="Labutti K."/>
            <person name="Andreopoulos B."/>
            <person name="Lipzen A."/>
            <person name="Chen C."/>
            <person name="Yanf M."/>
            <person name="Daum C."/>
            <person name="Ng V."/>
            <person name="Clum A."/>
            <person name="Steindorff A."/>
            <person name="Ohm R."/>
            <person name="Martin F."/>
            <person name="Silar P."/>
            <person name="Natvig D."/>
            <person name="Lalanne C."/>
            <person name="Gautier V."/>
            <person name="Ament-Velasquez S.L."/>
            <person name="Kruys A."/>
            <person name="Hutchinson M.I."/>
            <person name="Powell A.J."/>
            <person name="Barry K."/>
            <person name="Miller A.N."/>
            <person name="Grigoriev I.V."/>
            <person name="Debuchy R."/>
            <person name="Gladieux P."/>
            <person name="Thoren M.H."/>
            <person name="Johannesson H."/>
        </authorList>
    </citation>
    <scope>NUCLEOTIDE SEQUENCE</scope>
    <source>
        <strain evidence="2">SMH2532-1</strain>
    </source>
</reference>
<comment type="caution">
    <text evidence="2">The sequence shown here is derived from an EMBL/GenBank/DDBJ whole genome shotgun (WGS) entry which is preliminary data.</text>
</comment>
<sequence>MATQGSKALRRGQARSQQDYGDTSLQAEGFVSFGNAEKPDLTKPYVLDWARPPSTDMYRHPEYQADKSLRFNQARSLMMDKEELLRRKMDRKQLVIRPGWKGAPTGEIFKYGFGFLEKDHHTLEGYSRWDIKRFYDTLCELLGPSPAQ</sequence>
<feature type="region of interest" description="Disordered" evidence="1">
    <location>
        <begin position="1"/>
        <end position="21"/>
    </location>
</feature>
<dbReference type="AlphaFoldDB" id="A0AA40CQV8"/>
<proteinExistence type="predicted"/>
<dbReference type="EMBL" id="JAULSV010000004">
    <property type="protein sequence ID" value="KAK0646163.1"/>
    <property type="molecule type" value="Genomic_DNA"/>
</dbReference>
<evidence type="ECO:0000313" key="3">
    <source>
        <dbReference type="Proteomes" id="UP001174936"/>
    </source>
</evidence>
<gene>
    <name evidence="2" type="ORF">B0T16DRAFT_390645</name>
</gene>